<dbReference type="Gene3D" id="1.10.10.10">
    <property type="entry name" value="Winged helix-like DNA-binding domain superfamily/Winged helix DNA-binding domain"/>
    <property type="match status" value="1"/>
</dbReference>
<organism evidence="1 2">
    <name type="scientific">Leucobacter denitrificans</name>
    <dbReference type="NCBI Taxonomy" id="683042"/>
    <lineage>
        <taxon>Bacteria</taxon>
        <taxon>Bacillati</taxon>
        <taxon>Actinomycetota</taxon>
        <taxon>Actinomycetes</taxon>
        <taxon>Micrococcales</taxon>
        <taxon>Microbacteriaceae</taxon>
        <taxon>Leucobacter</taxon>
    </lineage>
</organism>
<evidence type="ECO:0000313" key="1">
    <source>
        <dbReference type="EMBL" id="QNN62596.1"/>
    </source>
</evidence>
<reference evidence="1 2" key="1">
    <citation type="submission" date="2020-08" db="EMBL/GenBank/DDBJ databases">
        <title>Genome sequence of Leucobacter denitrificans KACC 14055T.</title>
        <authorList>
            <person name="Hyun D.-W."/>
            <person name="Bae J.-W."/>
        </authorList>
    </citation>
    <scope>NUCLEOTIDE SEQUENCE [LARGE SCALE GENOMIC DNA]</scope>
    <source>
        <strain evidence="1 2">KACC 14055</strain>
    </source>
</reference>
<dbReference type="SUPFAM" id="SSF46785">
    <property type="entry name" value="Winged helix' DNA-binding domain"/>
    <property type="match status" value="1"/>
</dbReference>
<sequence>MKLMRAVQDEPGQKLEELAAQAEIHINTARDHLRVLEEEGLVASRPLATGTRGRPPAGFYPVCGPGMNPSADERVMASLSRGDMLRRLYPSLDRSSVIGEEAQHQIDTLVAHLEDVGLEPDLDLDRLEVTVVPCPEYDLCDENRASICDVHERLIRDQLSQVSGPLEVEQLEPFVTPDECRLTLSMRKQRLPNPAMPPRKQQR</sequence>
<proteinExistence type="predicted"/>
<dbReference type="Pfam" id="PF12840">
    <property type="entry name" value="HTH_20"/>
    <property type="match status" value="1"/>
</dbReference>
<name>A0A7G9S421_9MICO</name>
<dbReference type="RefSeq" id="WP_187555066.1">
    <property type="nucleotide sequence ID" value="NZ_JBHSLZ010000019.1"/>
</dbReference>
<protein>
    <submittedName>
        <fullName evidence="1">Helix-turn-helix domain-containing protein</fullName>
    </submittedName>
</protein>
<dbReference type="InterPro" id="IPR036388">
    <property type="entry name" value="WH-like_DNA-bd_sf"/>
</dbReference>
<keyword evidence="2" id="KW-1185">Reference proteome</keyword>
<accession>A0A7G9S421</accession>
<dbReference type="KEGG" id="ldn:H9L06_10205"/>
<dbReference type="EMBL" id="CP060716">
    <property type="protein sequence ID" value="QNN62596.1"/>
    <property type="molecule type" value="Genomic_DNA"/>
</dbReference>
<dbReference type="AlphaFoldDB" id="A0A7G9S421"/>
<dbReference type="InterPro" id="IPR036390">
    <property type="entry name" value="WH_DNA-bd_sf"/>
</dbReference>
<dbReference type="Proteomes" id="UP000515934">
    <property type="component" value="Chromosome"/>
</dbReference>
<gene>
    <name evidence="1" type="ORF">H9L06_10205</name>
</gene>
<evidence type="ECO:0000313" key="2">
    <source>
        <dbReference type="Proteomes" id="UP000515934"/>
    </source>
</evidence>